<proteinExistence type="predicted"/>
<name>A0A0B7AWG8_9EUPU</name>
<dbReference type="AlphaFoldDB" id="A0A0B7AWG8"/>
<protein>
    <submittedName>
        <fullName evidence="1">Uncharacterized protein</fullName>
    </submittedName>
</protein>
<dbReference type="EMBL" id="HACG01037390">
    <property type="protein sequence ID" value="CEK84255.1"/>
    <property type="molecule type" value="Transcribed_RNA"/>
</dbReference>
<gene>
    <name evidence="1" type="primary">ORF141632</name>
</gene>
<feature type="non-terminal residue" evidence="1">
    <location>
        <position position="1"/>
    </location>
</feature>
<organism evidence="1">
    <name type="scientific">Arion vulgaris</name>
    <dbReference type="NCBI Taxonomy" id="1028688"/>
    <lineage>
        <taxon>Eukaryota</taxon>
        <taxon>Metazoa</taxon>
        <taxon>Spiralia</taxon>
        <taxon>Lophotrochozoa</taxon>
        <taxon>Mollusca</taxon>
        <taxon>Gastropoda</taxon>
        <taxon>Heterobranchia</taxon>
        <taxon>Euthyneura</taxon>
        <taxon>Panpulmonata</taxon>
        <taxon>Eupulmonata</taxon>
        <taxon>Stylommatophora</taxon>
        <taxon>Helicina</taxon>
        <taxon>Arionoidea</taxon>
        <taxon>Arionidae</taxon>
        <taxon>Arion</taxon>
    </lineage>
</organism>
<sequence>TSLHQVSYIWLCTCRQRWHANINTRLMLAIKKKSKQAALIIRILETFENSSNLTTMGNIEGNIKRWLEKKNINLKC</sequence>
<evidence type="ECO:0000313" key="1">
    <source>
        <dbReference type="EMBL" id="CEK84255.1"/>
    </source>
</evidence>
<reference evidence="1" key="1">
    <citation type="submission" date="2014-12" db="EMBL/GenBank/DDBJ databases">
        <title>Insight into the proteome of Arion vulgaris.</title>
        <authorList>
            <person name="Aradska J."/>
            <person name="Bulat T."/>
            <person name="Smidak R."/>
            <person name="Sarate P."/>
            <person name="Gangsoo J."/>
            <person name="Sialana F."/>
            <person name="Bilban M."/>
            <person name="Lubec G."/>
        </authorList>
    </citation>
    <scope>NUCLEOTIDE SEQUENCE</scope>
    <source>
        <tissue evidence="1">Skin</tissue>
    </source>
</reference>
<accession>A0A0B7AWG8</accession>